<organism evidence="1 2">
    <name type="scientific">Penicillium roqueforti (strain FM164)</name>
    <dbReference type="NCBI Taxonomy" id="1365484"/>
    <lineage>
        <taxon>Eukaryota</taxon>
        <taxon>Fungi</taxon>
        <taxon>Dikarya</taxon>
        <taxon>Ascomycota</taxon>
        <taxon>Pezizomycotina</taxon>
        <taxon>Eurotiomycetes</taxon>
        <taxon>Eurotiomycetidae</taxon>
        <taxon>Eurotiales</taxon>
        <taxon>Aspergillaceae</taxon>
        <taxon>Penicillium</taxon>
    </lineage>
</organism>
<keyword evidence="2" id="KW-1185">Reference proteome</keyword>
<dbReference type="EMBL" id="HG792017">
    <property type="protein sequence ID" value="CDM34422.1"/>
    <property type="molecule type" value="Genomic_DNA"/>
</dbReference>
<name>W6QY05_PENRF</name>
<dbReference type="Proteomes" id="UP000030686">
    <property type="component" value="Unassembled WGS sequence"/>
</dbReference>
<evidence type="ECO:0000313" key="2">
    <source>
        <dbReference type="Proteomes" id="UP000030686"/>
    </source>
</evidence>
<gene>
    <name evidence="1" type="ORF">PROQFM164_S03g001146</name>
</gene>
<evidence type="ECO:0000313" key="1">
    <source>
        <dbReference type="EMBL" id="CDM34422.1"/>
    </source>
</evidence>
<reference evidence="1" key="1">
    <citation type="journal article" date="2014" name="Nat. Commun.">
        <title>Multiple recent horizontal transfers of a large genomic region in cheese making fungi.</title>
        <authorList>
            <person name="Cheeseman K."/>
            <person name="Ropars J."/>
            <person name="Renault P."/>
            <person name="Dupont J."/>
            <person name="Gouzy J."/>
            <person name="Branca A."/>
            <person name="Abraham A.L."/>
            <person name="Ceppi M."/>
            <person name="Conseiller E."/>
            <person name="Debuchy R."/>
            <person name="Malagnac F."/>
            <person name="Goarin A."/>
            <person name="Silar P."/>
            <person name="Lacoste S."/>
            <person name="Sallet E."/>
            <person name="Bensimon A."/>
            <person name="Giraud T."/>
            <person name="Brygoo Y."/>
        </authorList>
    </citation>
    <scope>NUCLEOTIDE SEQUENCE [LARGE SCALE GENOMIC DNA]</scope>
    <source>
        <strain evidence="1">FM164</strain>
    </source>
</reference>
<proteinExistence type="predicted"/>
<protein>
    <submittedName>
        <fullName evidence="1">Genomic scaffold, ProqFM164S03</fullName>
    </submittedName>
</protein>
<dbReference type="AlphaFoldDB" id="W6QY05"/>
<accession>W6QY05</accession>
<sequence length="94" mass="10624">MRVTGLPHLYYTLHAHIHTLYAFQVGSPRDSFPACATPYLHDLRIYEPQTGTHGPCSCGLWFCAVSTALKEELIAYPEMLRSSYGVRKYSIVSM</sequence>